<dbReference type="RefSeq" id="WP_188527656.1">
    <property type="nucleotide sequence ID" value="NZ_BMGI01000003.1"/>
</dbReference>
<evidence type="ECO:0000313" key="2">
    <source>
        <dbReference type="Proteomes" id="UP000617355"/>
    </source>
</evidence>
<protein>
    <submittedName>
        <fullName evidence="1">Uncharacterized protein</fullName>
    </submittedName>
</protein>
<accession>A0ABQ1QP62</accession>
<reference evidence="2" key="1">
    <citation type="journal article" date="2019" name="Int. J. Syst. Evol. Microbiol.">
        <title>The Global Catalogue of Microorganisms (GCM) 10K type strain sequencing project: providing services to taxonomists for standard genome sequencing and annotation.</title>
        <authorList>
            <consortium name="The Broad Institute Genomics Platform"/>
            <consortium name="The Broad Institute Genome Sequencing Center for Infectious Disease"/>
            <person name="Wu L."/>
            <person name="Ma J."/>
        </authorList>
    </citation>
    <scope>NUCLEOTIDE SEQUENCE [LARGE SCALE GENOMIC DNA]</scope>
    <source>
        <strain evidence="2">CGMCC 1.12922</strain>
    </source>
</reference>
<sequence length="78" mass="8490">MATITLLEKARQGRRNAIASLATRQQRNDTMTSIFDFVFDEAPAQPTGPAQGSNVIAFRSARRAAAPAPRHITPRRAA</sequence>
<dbReference type="EMBL" id="BMGI01000003">
    <property type="protein sequence ID" value="GGD37454.1"/>
    <property type="molecule type" value="Genomic_DNA"/>
</dbReference>
<proteinExistence type="predicted"/>
<dbReference type="Proteomes" id="UP000617355">
    <property type="component" value="Unassembled WGS sequence"/>
</dbReference>
<gene>
    <name evidence="1" type="ORF">GCM10011358_21530</name>
</gene>
<name>A0ABQ1QP62_9RHOB</name>
<keyword evidence="2" id="KW-1185">Reference proteome</keyword>
<comment type="caution">
    <text evidence="1">The sequence shown here is derived from an EMBL/GenBank/DDBJ whole genome shotgun (WGS) entry which is preliminary data.</text>
</comment>
<evidence type="ECO:0000313" key="1">
    <source>
        <dbReference type="EMBL" id="GGD37454.1"/>
    </source>
</evidence>
<organism evidence="1 2">
    <name type="scientific">Sinisalibacter lacisalsi</name>
    <dbReference type="NCBI Taxonomy" id="1526570"/>
    <lineage>
        <taxon>Bacteria</taxon>
        <taxon>Pseudomonadati</taxon>
        <taxon>Pseudomonadota</taxon>
        <taxon>Alphaproteobacteria</taxon>
        <taxon>Rhodobacterales</taxon>
        <taxon>Roseobacteraceae</taxon>
        <taxon>Sinisalibacter</taxon>
    </lineage>
</organism>